<dbReference type="CDD" id="cd07043">
    <property type="entry name" value="STAS_anti-anti-sigma_factors"/>
    <property type="match status" value="1"/>
</dbReference>
<dbReference type="SUPFAM" id="SSF52091">
    <property type="entry name" value="SpoIIaa-like"/>
    <property type="match status" value="1"/>
</dbReference>
<feature type="domain" description="STAS" evidence="3">
    <location>
        <begin position="1"/>
        <end position="110"/>
    </location>
</feature>
<name>A0A2J0KX53_9BACT</name>
<evidence type="ECO:0000313" key="5">
    <source>
        <dbReference type="Proteomes" id="UP000230052"/>
    </source>
</evidence>
<gene>
    <name evidence="4" type="ORF">COS99_02995</name>
</gene>
<dbReference type="EMBL" id="PEWV01000028">
    <property type="protein sequence ID" value="PIU41914.1"/>
    <property type="molecule type" value="Genomic_DNA"/>
</dbReference>
<accession>A0A2J0KX53</accession>
<sequence>MHIKTEDKNGIIICYLEGELNLNTAPQLKKAFEKLISEKQKKIVINFTDLSYIDSSGLATLVEIFKKLRAYGGVMKLVNLSTKIKSLFEITKLEKLFEIIDNEEKAIASFA</sequence>
<evidence type="ECO:0000313" key="4">
    <source>
        <dbReference type="EMBL" id="PIU41914.1"/>
    </source>
</evidence>
<dbReference type="InterPro" id="IPR002645">
    <property type="entry name" value="STAS_dom"/>
</dbReference>
<dbReference type="PANTHER" id="PTHR33495">
    <property type="entry name" value="ANTI-SIGMA FACTOR ANTAGONIST TM_1081-RELATED-RELATED"/>
    <property type="match status" value="1"/>
</dbReference>
<protein>
    <recommendedName>
        <fullName evidence="2">Anti-sigma factor antagonist</fullName>
    </recommendedName>
</protein>
<proteinExistence type="inferred from homology"/>
<dbReference type="NCBIfam" id="TIGR00377">
    <property type="entry name" value="ant_ant_sig"/>
    <property type="match status" value="1"/>
</dbReference>
<comment type="caution">
    <text evidence="4">The sequence shown here is derived from an EMBL/GenBank/DDBJ whole genome shotgun (WGS) entry which is preliminary data.</text>
</comment>
<dbReference type="InterPro" id="IPR036513">
    <property type="entry name" value="STAS_dom_sf"/>
</dbReference>
<comment type="similarity">
    <text evidence="1 2">Belongs to the anti-sigma-factor antagonist family.</text>
</comment>
<evidence type="ECO:0000259" key="3">
    <source>
        <dbReference type="PROSITE" id="PS50801"/>
    </source>
</evidence>
<dbReference type="Proteomes" id="UP000230052">
    <property type="component" value="Unassembled WGS sequence"/>
</dbReference>
<dbReference type="AlphaFoldDB" id="A0A2J0KX53"/>
<evidence type="ECO:0000256" key="2">
    <source>
        <dbReference type="RuleBase" id="RU003749"/>
    </source>
</evidence>
<dbReference type="PANTHER" id="PTHR33495:SF2">
    <property type="entry name" value="ANTI-SIGMA FACTOR ANTAGONIST TM_1081-RELATED"/>
    <property type="match status" value="1"/>
</dbReference>
<evidence type="ECO:0000256" key="1">
    <source>
        <dbReference type="ARBA" id="ARBA00009013"/>
    </source>
</evidence>
<dbReference type="Pfam" id="PF01740">
    <property type="entry name" value="STAS"/>
    <property type="match status" value="1"/>
</dbReference>
<reference evidence="4 5" key="1">
    <citation type="submission" date="2017-09" db="EMBL/GenBank/DDBJ databases">
        <title>Depth-based differentiation of microbial function through sediment-hosted aquifers and enrichment of novel symbionts in the deep terrestrial subsurface.</title>
        <authorList>
            <person name="Probst A.J."/>
            <person name="Ladd B."/>
            <person name="Jarett J.K."/>
            <person name="Geller-Mcgrath D.E."/>
            <person name="Sieber C.M."/>
            <person name="Emerson J.B."/>
            <person name="Anantharaman K."/>
            <person name="Thomas B.C."/>
            <person name="Malmstrom R."/>
            <person name="Stieglmeier M."/>
            <person name="Klingl A."/>
            <person name="Woyke T."/>
            <person name="Ryan C.M."/>
            <person name="Banfield J.F."/>
        </authorList>
    </citation>
    <scope>NUCLEOTIDE SEQUENCE [LARGE SCALE GENOMIC DNA]</scope>
    <source>
        <strain evidence="4">CG07_land_8_20_14_0_80_42_15</strain>
    </source>
</reference>
<dbReference type="Gene3D" id="3.30.750.24">
    <property type="entry name" value="STAS domain"/>
    <property type="match status" value="1"/>
</dbReference>
<dbReference type="GO" id="GO:0043856">
    <property type="term" value="F:anti-sigma factor antagonist activity"/>
    <property type="evidence" value="ECO:0007669"/>
    <property type="project" value="InterPro"/>
</dbReference>
<dbReference type="InterPro" id="IPR003658">
    <property type="entry name" value="Anti-sigma_ant"/>
</dbReference>
<dbReference type="PROSITE" id="PS50801">
    <property type="entry name" value="STAS"/>
    <property type="match status" value="1"/>
</dbReference>
<organism evidence="4 5">
    <name type="scientific">Candidatus Aquitaenariimonas noxiae</name>
    <dbReference type="NCBI Taxonomy" id="1974741"/>
    <lineage>
        <taxon>Bacteria</taxon>
        <taxon>Pseudomonadati</taxon>
        <taxon>Candidatus Omnitrophota</taxon>
        <taxon>Candidatus Aquitaenariimonas</taxon>
    </lineage>
</organism>